<evidence type="ECO:0000259" key="2">
    <source>
        <dbReference type="Pfam" id="PF14529"/>
    </source>
</evidence>
<dbReference type="InterPro" id="IPR036691">
    <property type="entry name" value="Endo/exonu/phosph_ase_sf"/>
</dbReference>
<feature type="compositionally biased region" description="Basic and acidic residues" evidence="1">
    <location>
        <begin position="122"/>
        <end position="133"/>
    </location>
</feature>
<gene>
    <name evidence="3" type="ORF">WN48_07681</name>
</gene>
<name>A0A310SMQ8_9HYME</name>
<organism evidence="3 4">
    <name type="scientific">Eufriesea mexicana</name>
    <dbReference type="NCBI Taxonomy" id="516756"/>
    <lineage>
        <taxon>Eukaryota</taxon>
        <taxon>Metazoa</taxon>
        <taxon>Ecdysozoa</taxon>
        <taxon>Arthropoda</taxon>
        <taxon>Hexapoda</taxon>
        <taxon>Insecta</taxon>
        <taxon>Pterygota</taxon>
        <taxon>Neoptera</taxon>
        <taxon>Endopterygota</taxon>
        <taxon>Hymenoptera</taxon>
        <taxon>Apocrita</taxon>
        <taxon>Aculeata</taxon>
        <taxon>Apoidea</taxon>
        <taxon>Anthophila</taxon>
        <taxon>Apidae</taxon>
        <taxon>Eufriesea</taxon>
    </lineage>
</organism>
<dbReference type="InterPro" id="IPR005135">
    <property type="entry name" value="Endo/exonuclease/phosphatase"/>
</dbReference>
<accession>A0A310SMQ8</accession>
<evidence type="ECO:0000313" key="4">
    <source>
        <dbReference type="Proteomes" id="UP000250275"/>
    </source>
</evidence>
<dbReference type="EMBL" id="KQ759854">
    <property type="protein sequence ID" value="OAD62535.1"/>
    <property type="molecule type" value="Genomic_DNA"/>
</dbReference>
<dbReference type="GO" id="GO:0003964">
    <property type="term" value="F:RNA-directed DNA polymerase activity"/>
    <property type="evidence" value="ECO:0007669"/>
    <property type="project" value="UniProtKB-KW"/>
</dbReference>
<keyword evidence="3" id="KW-0808">Transferase</keyword>
<sequence>MTGPSFAHALSFRRQFYIEPENEKLLPDKFPIKYDGIQYWVYVSTDNMTCFNCNQLSTQSEAQEPVANLCNVQNVLTNFLPKAKLQTSIKKRPRSINSSSNVSRVYSPVSNVPNTDAEDTDGDTRTPPKDNLKHNTPFNCTQTEKKIKLISKEQPSQTIDDFLSPLKHTMNTMPEDYILNYNQFQLFIENTFGKANALKIASQYNYNIEQLCNMMPSLYPLLAERSIKHRFRRIIKQLQRKNSQSPTTATCEEVNDSYASGVGVTTYGGVATLVNSQYNAREIIVNSNMEVIMVAIPIPHKHTTIHNCNIYIPNSYRMNALEMQNLIAQIPKPFIIVGDFNSHHTMWGSNRTDARGRIIETLLEDLELALLNNHEPTHINISNRTFGTIDFAMCTPQIKDKIDWNTLPDLHDSGHVPIIIEFNNVNSSN</sequence>
<feature type="compositionally biased region" description="Low complexity" evidence="1">
    <location>
        <begin position="95"/>
        <end position="114"/>
    </location>
</feature>
<feature type="domain" description="Endonuclease/exonuclease/phosphatase" evidence="2">
    <location>
        <begin position="306"/>
        <end position="419"/>
    </location>
</feature>
<keyword evidence="4" id="KW-1185">Reference proteome</keyword>
<dbReference type="PANTHER" id="PTHR33273:SF4">
    <property type="entry name" value="ENDONUCLEASE_EXONUCLEASE_PHOSPHATASE DOMAIN-CONTAINING PROTEIN"/>
    <property type="match status" value="1"/>
</dbReference>
<proteinExistence type="predicted"/>
<dbReference type="SUPFAM" id="SSF56219">
    <property type="entry name" value="DNase I-like"/>
    <property type="match status" value="1"/>
</dbReference>
<dbReference type="Pfam" id="PF14529">
    <property type="entry name" value="Exo_endo_phos_2"/>
    <property type="match status" value="1"/>
</dbReference>
<dbReference type="AlphaFoldDB" id="A0A310SMQ8"/>
<feature type="region of interest" description="Disordered" evidence="1">
    <location>
        <begin position="90"/>
        <end position="138"/>
    </location>
</feature>
<dbReference type="PANTHER" id="PTHR33273">
    <property type="entry name" value="DOMAIN-CONTAINING PROTEIN, PUTATIVE-RELATED"/>
    <property type="match status" value="1"/>
</dbReference>
<protein>
    <submittedName>
        <fullName evidence="3">RNA-directed DNA polymerase from mobile element jockey</fullName>
    </submittedName>
</protein>
<keyword evidence="3" id="KW-0548">Nucleotidyltransferase</keyword>
<reference evidence="3 4" key="1">
    <citation type="submission" date="2015-07" db="EMBL/GenBank/DDBJ databases">
        <title>The genome of Eufriesea mexicana.</title>
        <authorList>
            <person name="Pan H."/>
            <person name="Kapheim K."/>
        </authorList>
    </citation>
    <scope>NUCLEOTIDE SEQUENCE [LARGE SCALE GENOMIC DNA]</scope>
    <source>
        <strain evidence="3">0111107269</strain>
        <tissue evidence="3">Whole body</tissue>
    </source>
</reference>
<evidence type="ECO:0000313" key="3">
    <source>
        <dbReference type="EMBL" id="OAD62535.1"/>
    </source>
</evidence>
<evidence type="ECO:0000256" key="1">
    <source>
        <dbReference type="SAM" id="MobiDB-lite"/>
    </source>
</evidence>
<dbReference type="Proteomes" id="UP000250275">
    <property type="component" value="Unassembled WGS sequence"/>
</dbReference>
<keyword evidence="3" id="KW-0695">RNA-directed DNA polymerase</keyword>
<dbReference type="Gene3D" id="3.60.10.10">
    <property type="entry name" value="Endonuclease/exonuclease/phosphatase"/>
    <property type="match status" value="1"/>
</dbReference>